<evidence type="ECO:0008006" key="3">
    <source>
        <dbReference type="Google" id="ProtNLM"/>
    </source>
</evidence>
<name>A0ABW6DEJ2_9BACT</name>
<dbReference type="Gene3D" id="2.60.40.10">
    <property type="entry name" value="Immunoglobulins"/>
    <property type="match status" value="1"/>
</dbReference>
<gene>
    <name evidence="1" type="ORF">U0R10_11000</name>
</gene>
<proteinExistence type="predicted"/>
<accession>A0ABW6DEJ2</accession>
<sequence length="236" mass="25329">MRQYIALILVGIYLMSCSAKKEVEVVPAVPEKAPEVAELSKPTNNSVCLVGGNTRADEVQFTWVPAAGATSYDLKITNLKTNTTETKSFPTSPATVTLATGLPYEWQIVSKSVKTAMTASSAKWKFYLTGAGEVSYAPFPASLTFPASGQQVSAASGQLKLTWSGSDPDTGNSLLSYEVFVDTDIAKVRNREVAAQKTKSETLTIPVKSGGTYFWMVKTSDATSTSYSAVYGFRVN</sequence>
<comment type="caution">
    <text evidence="1">The sequence shown here is derived from an EMBL/GenBank/DDBJ whole genome shotgun (WGS) entry which is preliminary data.</text>
</comment>
<protein>
    <recommendedName>
        <fullName evidence="3">Fibronectin type-III domain-containing protein</fullName>
    </recommendedName>
</protein>
<evidence type="ECO:0000313" key="1">
    <source>
        <dbReference type="EMBL" id="MFD3395146.1"/>
    </source>
</evidence>
<dbReference type="Proteomes" id="UP001598138">
    <property type="component" value="Unassembled WGS sequence"/>
</dbReference>
<keyword evidence="2" id="KW-1185">Reference proteome</keyword>
<reference evidence="1 2" key="1">
    <citation type="submission" date="2024-03" db="EMBL/GenBank/DDBJ databases">
        <title>Aquirufa genome sequencing.</title>
        <authorList>
            <person name="Pitt A."/>
            <person name="Hahn M.W."/>
        </authorList>
    </citation>
    <scope>NUCLEOTIDE SEQUENCE [LARGE SCALE GENOMIC DNA]</scope>
    <source>
        <strain evidence="1 2">OSTEICH-129V</strain>
    </source>
</reference>
<evidence type="ECO:0000313" key="2">
    <source>
        <dbReference type="Proteomes" id="UP001598138"/>
    </source>
</evidence>
<organism evidence="1 2">
    <name type="scientific">Aquirufa avitistagni</name>
    <dbReference type="NCBI Taxonomy" id="3104728"/>
    <lineage>
        <taxon>Bacteria</taxon>
        <taxon>Pseudomonadati</taxon>
        <taxon>Bacteroidota</taxon>
        <taxon>Cytophagia</taxon>
        <taxon>Cytophagales</taxon>
        <taxon>Flectobacillaceae</taxon>
        <taxon>Aquirufa</taxon>
    </lineage>
</organism>
<dbReference type="InterPro" id="IPR013783">
    <property type="entry name" value="Ig-like_fold"/>
</dbReference>
<dbReference type="EMBL" id="JBBKXZ010000004">
    <property type="protein sequence ID" value="MFD3395146.1"/>
    <property type="molecule type" value="Genomic_DNA"/>
</dbReference>
<dbReference type="RefSeq" id="WP_377984019.1">
    <property type="nucleotide sequence ID" value="NZ_JBBKXZ010000004.1"/>
</dbReference>